<feature type="non-terminal residue" evidence="2">
    <location>
        <position position="1"/>
    </location>
</feature>
<evidence type="ECO:0000256" key="1">
    <source>
        <dbReference type="SAM" id="MobiDB-lite"/>
    </source>
</evidence>
<dbReference type="EMBL" id="BTSY01000005">
    <property type="protein sequence ID" value="GMT27588.1"/>
    <property type="molecule type" value="Genomic_DNA"/>
</dbReference>
<sequence>GGLVYKRKIDSAPSPLHLVDCEPRTDYYATSSPPQSSFPSPIPPSSPSHSCPRNRPSCLSNRECAGRRNSHCRWFPPSKSI</sequence>
<reference evidence="2" key="1">
    <citation type="submission" date="2023-10" db="EMBL/GenBank/DDBJ databases">
        <title>Genome assembly of Pristionchus species.</title>
        <authorList>
            <person name="Yoshida K."/>
            <person name="Sommer R.J."/>
        </authorList>
    </citation>
    <scope>NUCLEOTIDE SEQUENCE</scope>
    <source>
        <strain evidence="2">RS5133</strain>
    </source>
</reference>
<feature type="region of interest" description="Disordered" evidence="1">
    <location>
        <begin position="28"/>
        <end position="55"/>
    </location>
</feature>
<evidence type="ECO:0000313" key="2">
    <source>
        <dbReference type="EMBL" id="GMT27588.1"/>
    </source>
</evidence>
<feature type="non-terminal residue" evidence="2">
    <location>
        <position position="81"/>
    </location>
</feature>
<dbReference type="AlphaFoldDB" id="A0AAV5W7R3"/>
<protein>
    <submittedName>
        <fullName evidence="2">Uncharacterized protein</fullName>
    </submittedName>
</protein>
<proteinExistence type="predicted"/>
<gene>
    <name evidence="2" type="ORF">PFISCL1PPCAC_18885</name>
</gene>
<accession>A0AAV5W7R3</accession>
<organism evidence="2 3">
    <name type="scientific">Pristionchus fissidentatus</name>
    <dbReference type="NCBI Taxonomy" id="1538716"/>
    <lineage>
        <taxon>Eukaryota</taxon>
        <taxon>Metazoa</taxon>
        <taxon>Ecdysozoa</taxon>
        <taxon>Nematoda</taxon>
        <taxon>Chromadorea</taxon>
        <taxon>Rhabditida</taxon>
        <taxon>Rhabditina</taxon>
        <taxon>Diplogasteromorpha</taxon>
        <taxon>Diplogasteroidea</taxon>
        <taxon>Neodiplogasteridae</taxon>
        <taxon>Pristionchus</taxon>
    </lineage>
</organism>
<comment type="caution">
    <text evidence="2">The sequence shown here is derived from an EMBL/GenBank/DDBJ whole genome shotgun (WGS) entry which is preliminary data.</text>
</comment>
<evidence type="ECO:0000313" key="3">
    <source>
        <dbReference type="Proteomes" id="UP001432322"/>
    </source>
</evidence>
<keyword evidence="3" id="KW-1185">Reference proteome</keyword>
<name>A0AAV5W7R3_9BILA</name>
<dbReference type="Proteomes" id="UP001432322">
    <property type="component" value="Unassembled WGS sequence"/>
</dbReference>